<reference evidence="12 13" key="1">
    <citation type="submission" date="2019-01" db="EMBL/GenBank/DDBJ databases">
        <title>Insights into ecological role of a new deltaproteobacterial order Candidatus Sinidesulfobacterales (Sva0485) by metagenomics and metatranscriptomics.</title>
        <authorList>
            <person name="Tan S."/>
            <person name="Liu J."/>
            <person name="Fang Y."/>
            <person name="Hedlund B."/>
            <person name="Lian Z.-H."/>
            <person name="Huang L.-Y."/>
            <person name="Li J.-T."/>
            <person name="Huang L.-N."/>
            <person name="Li W.-J."/>
            <person name="Jiang H.-C."/>
            <person name="Dong H.-L."/>
            <person name="Shu W.-S."/>
        </authorList>
    </citation>
    <scope>NUCLEOTIDE SEQUENCE [LARGE SCALE GENOMIC DNA]</scope>
    <source>
        <strain evidence="12">AP4</strain>
    </source>
</reference>
<sequence>MQIKPFALLNIFERKSLSLIDDPPALFIFKNGKNKTSIKYDDIYDIKYGSSFIFSTIVVILNNRPSIKLSFVLNITIDNFLHSLSPKLKSLCLLKLNDLGIEILRSDYKDLMSQDKYVAYSDISLLKEKYGALVNYCSYLVKSSMYKLLDDADLSQKIKNIAEFRFTEEIEKRNAEYIKSEKNKYKNLFFSAKGNELTEEQKNAIITFEDRNLLIAAAGSGKTETMLYKLNYILKKGLYEPEQILLLAFNKKVREELIKRAGLIGIDLGRGNIHTFHSFGFLVINKSGDGTVSVADENFANRFIRNYASVNKKFFGYYVEFVTRYLSDLKETAEPYAEYNDLLERDRYKKAATGKDIRYRTIKGEYVKSYQEAVIANYLYVNGVNYQYEKPYFSKNKKQIVANPDFYYPDADLYHEHFAVDNCGKSVFGEEYIENMDRKIKLYKKDKIDFIATTSGMFFSGKLFGYLKKELIKRGLKLVPKSVSEINRDLGRIGENKLNDLLVCFLDNFKDRQISLDELKRKAKSIKFSYGRKRNILFLKMFEEVYSAYANELKSKNMIDYTDMVIKAAESINSGDFTPDYKLIMIDEFQDISDSKFNMVQAVLNKNKDAKLFAVGDDYQAINGFAGANIKYIYDFDKYFKSCGYGTKTNFLTKTFRCDKGIVDYSSEFIQKNPNQIKKSIIANTNSEDDAVVIVNYEKESDIFTDIEKYLKDEKNKTVYILNRKNGAYLKKELYALEIDRLKDEFKKQHITVLNDTIHGVKGLEADIVFLIYANKKNIPSENASDSILDLVSDTVNEYPFAEERRLYYVALTRAKEKVIIYTNKKYESSFLKEDNTI</sequence>
<dbReference type="EC" id="5.6.2.4" evidence="8"/>
<keyword evidence="6" id="KW-0413">Isomerase</keyword>
<dbReference type="InterPro" id="IPR027417">
    <property type="entry name" value="P-loop_NTPase"/>
</dbReference>
<comment type="catalytic activity">
    <reaction evidence="9">
        <text>ATP + H2O = ADP + phosphate + H(+)</text>
        <dbReference type="Rhea" id="RHEA:13065"/>
        <dbReference type="ChEBI" id="CHEBI:15377"/>
        <dbReference type="ChEBI" id="CHEBI:15378"/>
        <dbReference type="ChEBI" id="CHEBI:30616"/>
        <dbReference type="ChEBI" id="CHEBI:43474"/>
        <dbReference type="ChEBI" id="CHEBI:456216"/>
        <dbReference type="EC" id="5.6.2.4"/>
    </reaction>
</comment>
<keyword evidence="5 10" id="KW-0067">ATP-binding</keyword>
<dbReference type="PROSITE" id="PS51198">
    <property type="entry name" value="UVRD_HELICASE_ATP_BIND"/>
    <property type="match status" value="1"/>
</dbReference>
<evidence type="ECO:0000256" key="3">
    <source>
        <dbReference type="ARBA" id="ARBA00022801"/>
    </source>
</evidence>
<proteinExistence type="inferred from homology"/>
<dbReference type="Gene3D" id="3.40.50.300">
    <property type="entry name" value="P-loop containing nucleotide triphosphate hydrolases"/>
    <property type="match status" value="3"/>
</dbReference>
<evidence type="ECO:0000256" key="2">
    <source>
        <dbReference type="ARBA" id="ARBA00022741"/>
    </source>
</evidence>
<dbReference type="Pfam" id="PF00580">
    <property type="entry name" value="UvrD-helicase"/>
    <property type="match status" value="1"/>
</dbReference>
<organism evidence="12 13">
    <name type="scientific">Candidatus Acidulodesulfobacterium acidiphilum</name>
    <dbReference type="NCBI Taxonomy" id="2597224"/>
    <lineage>
        <taxon>Bacteria</taxon>
        <taxon>Deltaproteobacteria</taxon>
        <taxon>Candidatus Acidulodesulfobacterales</taxon>
        <taxon>Candidatus Acidulodesulfobacterium</taxon>
    </lineage>
</organism>
<dbReference type="SUPFAM" id="SSF52540">
    <property type="entry name" value="P-loop containing nucleoside triphosphate hydrolases"/>
    <property type="match status" value="1"/>
</dbReference>
<dbReference type="InterPro" id="IPR000212">
    <property type="entry name" value="DNA_helicase_UvrD/REP"/>
</dbReference>
<dbReference type="AlphaFoldDB" id="A0A520XG23"/>
<comment type="similarity">
    <text evidence="1">Belongs to the helicase family. UvrD subfamily.</text>
</comment>
<evidence type="ECO:0000256" key="6">
    <source>
        <dbReference type="ARBA" id="ARBA00023235"/>
    </source>
</evidence>
<feature type="domain" description="UvrD-like helicase ATP-binding" evidence="11">
    <location>
        <begin position="195"/>
        <end position="659"/>
    </location>
</feature>
<evidence type="ECO:0000256" key="5">
    <source>
        <dbReference type="ARBA" id="ARBA00022840"/>
    </source>
</evidence>
<comment type="catalytic activity">
    <reaction evidence="7">
        <text>Couples ATP hydrolysis with the unwinding of duplex DNA by translocating in the 3'-5' direction.</text>
        <dbReference type="EC" id="5.6.2.4"/>
    </reaction>
</comment>
<keyword evidence="4 10" id="KW-0347">Helicase</keyword>
<evidence type="ECO:0000313" key="13">
    <source>
        <dbReference type="Proteomes" id="UP000322454"/>
    </source>
</evidence>
<dbReference type="Pfam" id="PF13361">
    <property type="entry name" value="UvrD_C"/>
    <property type="match status" value="1"/>
</dbReference>
<feature type="binding site" evidence="10">
    <location>
        <begin position="216"/>
        <end position="223"/>
    </location>
    <ligand>
        <name>ATP</name>
        <dbReference type="ChEBI" id="CHEBI:30616"/>
    </ligand>
</feature>
<evidence type="ECO:0000313" key="12">
    <source>
        <dbReference type="EMBL" id="RZV40147.1"/>
    </source>
</evidence>
<evidence type="ECO:0000256" key="8">
    <source>
        <dbReference type="ARBA" id="ARBA00034808"/>
    </source>
</evidence>
<dbReference type="GO" id="GO:0043138">
    <property type="term" value="F:3'-5' DNA helicase activity"/>
    <property type="evidence" value="ECO:0007669"/>
    <property type="project" value="UniProtKB-EC"/>
</dbReference>
<dbReference type="EMBL" id="SHMQ01000002">
    <property type="protein sequence ID" value="RZV40147.1"/>
    <property type="molecule type" value="Genomic_DNA"/>
</dbReference>
<dbReference type="GO" id="GO:0003677">
    <property type="term" value="F:DNA binding"/>
    <property type="evidence" value="ECO:0007669"/>
    <property type="project" value="InterPro"/>
</dbReference>
<evidence type="ECO:0000256" key="1">
    <source>
        <dbReference type="ARBA" id="ARBA00009922"/>
    </source>
</evidence>
<dbReference type="InterPro" id="IPR013986">
    <property type="entry name" value="DExx_box_DNA_helicase_dom_sf"/>
</dbReference>
<name>A0A520XG23_9DELT</name>
<dbReference type="InterPro" id="IPR014016">
    <property type="entry name" value="UvrD-like_ATP-bd"/>
</dbReference>
<dbReference type="PANTHER" id="PTHR11070">
    <property type="entry name" value="UVRD / RECB / PCRA DNA HELICASE FAMILY MEMBER"/>
    <property type="match status" value="1"/>
</dbReference>
<keyword evidence="2 10" id="KW-0547">Nucleotide-binding</keyword>
<dbReference type="Gene3D" id="1.10.10.160">
    <property type="match status" value="1"/>
</dbReference>
<evidence type="ECO:0000256" key="9">
    <source>
        <dbReference type="ARBA" id="ARBA00048988"/>
    </source>
</evidence>
<gene>
    <name evidence="12" type="ORF">EVJ48_01270</name>
</gene>
<evidence type="ECO:0000259" key="11">
    <source>
        <dbReference type="PROSITE" id="PS51198"/>
    </source>
</evidence>
<dbReference type="InterPro" id="IPR014017">
    <property type="entry name" value="DNA_helicase_UvrD-like_C"/>
</dbReference>
<evidence type="ECO:0000256" key="10">
    <source>
        <dbReference type="PROSITE-ProRule" id="PRU00560"/>
    </source>
</evidence>
<comment type="caution">
    <text evidence="12">The sequence shown here is derived from an EMBL/GenBank/DDBJ whole genome shotgun (WGS) entry which is preliminary data.</text>
</comment>
<evidence type="ECO:0000256" key="7">
    <source>
        <dbReference type="ARBA" id="ARBA00034617"/>
    </source>
</evidence>
<evidence type="ECO:0000256" key="4">
    <source>
        <dbReference type="ARBA" id="ARBA00022806"/>
    </source>
</evidence>
<dbReference type="GO" id="GO:0005829">
    <property type="term" value="C:cytosol"/>
    <property type="evidence" value="ECO:0007669"/>
    <property type="project" value="TreeGrafter"/>
</dbReference>
<dbReference type="Proteomes" id="UP000322454">
    <property type="component" value="Unassembled WGS sequence"/>
</dbReference>
<dbReference type="GO" id="GO:0000725">
    <property type="term" value="P:recombinational repair"/>
    <property type="evidence" value="ECO:0007669"/>
    <property type="project" value="TreeGrafter"/>
</dbReference>
<protein>
    <recommendedName>
        <fullName evidence="8">DNA 3'-5' helicase</fullName>
        <ecNumber evidence="8">5.6.2.4</ecNumber>
    </recommendedName>
</protein>
<dbReference type="PANTHER" id="PTHR11070:SF63">
    <property type="entry name" value="DNA HELICASE IV"/>
    <property type="match status" value="1"/>
</dbReference>
<dbReference type="GO" id="GO:0005524">
    <property type="term" value="F:ATP binding"/>
    <property type="evidence" value="ECO:0007669"/>
    <property type="project" value="UniProtKB-UniRule"/>
</dbReference>
<keyword evidence="3 10" id="KW-0378">Hydrolase</keyword>
<accession>A0A520XG23</accession>
<dbReference type="GO" id="GO:0016887">
    <property type="term" value="F:ATP hydrolysis activity"/>
    <property type="evidence" value="ECO:0007669"/>
    <property type="project" value="RHEA"/>
</dbReference>